<evidence type="ECO:0000256" key="3">
    <source>
        <dbReference type="ARBA" id="ARBA00022723"/>
    </source>
</evidence>
<dbReference type="GO" id="GO:0051539">
    <property type="term" value="F:4 iron, 4 sulfur cluster binding"/>
    <property type="evidence" value="ECO:0007669"/>
    <property type="project" value="UniProtKB-KW"/>
</dbReference>
<dbReference type="PANTHER" id="PTHR32439:SF9">
    <property type="entry name" value="BLR3264 PROTEIN"/>
    <property type="match status" value="1"/>
</dbReference>
<dbReference type="KEGG" id="step:IC006_2335"/>
<keyword evidence="3" id="KW-0479">Metal-binding</keyword>
<dbReference type="Gene3D" id="3.30.413.10">
    <property type="entry name" value="Sulfite Reductase Hemoprotein, domain 1"/>
    <property type="match status" value="2"/>
</dbReference>
<dbReference type="EMBL" id="AP018929">
    <property type="protein sequence ID" value="BBG25001.1"/>
    <property type="molecule type" value="Genomic_DNA"/>
</dbReference>
<dbReference type="InterPro" id="IPR006066">
    <property type="entry name" value="NO2/SO3_Rdtase_FeS/sirohaem_BS"/>
</dbReference>
<accession>A0A510E5L5</accession>
<keyword evidence="1" id="KW-0004">4Fe-4S</keyword>
<feature type="domain" description="Nitrite/sulphite reductase 4Fe-4S" evidence="7">
    <location>
        <begin position="99"/>
        <end position="244"/>
    </location>
</feature>
<dbReference type="InterPro" id="IPR051329">
    <property type="entry name" value="NIR_SIR_4Fe-4S"/>
</dbReference>
<dbReference type="RefSeq" id="WP_054846599.1">
    <property type="nucleotide sequence ID" value="NZ_AP018929.1"/>
</dbReference>
<sequence>MRFADKYKVYYPQRFKGIYTSRGENDLVSVRIRQKEGRDPSKWTSKQLEALCSISDTYGNGKIHFTTRGDIELYGIHEPDLTHVIDLLDKAELDPRDSCGASVRNVMPCPSYLCPLARTDAVSVSKRISRRFRHNPQYEYPLLPKRVKITVSACDKGCATPGIMDVGIVANKNGKFDVYVGGGVGDHAFQSVKLFEGVSENDLEKISIAVADLLKAEKEKRGFKWVVNKYGLQKTKEILENMMKDIKVEDFHEETERIEAKRILRFQTRGGWLSSAEVREIAKMSEDNFDFVVLFNKQVLDVPVKGQVNTTLNYQVIRPEEYGDLKGDVESCIGNDFCPPAIVSTSTVAEGVSKVLKEEGSKLNVKISGCSHSCGRHQIGEIGLGASMRDGKPRLKIFIGGDNFRLGQEVGEVDADMYAEVIRRLSKVEDMVKSQRTDQIISLLEDIPSFTRID</sequence>
<dbReference type="InterPro" id="IPR006067">
    <property type="entry name" value="NO2/SO3_Rdtase_4Fe4S_dom"/>
</dbReference>
<evidence type="ECO:0000259" key="7">
    <source>
        <dbReference type="Pfam" id="PF01077"/>
    </source>
</evidence>
<name>A0A510E5L5_9CREN</name>
<dbReference type="InterPro" id="IPR045854">
    <property type="entry name" value="NO2/SO3_Rdtase_4Fe4S_sf"/>
</dbReference>
<keyword evidence="5" id="KW-0408">Iron</keyword>
<dbReference type="InterPro" id="IPR036136">
    <property type="entry name" value="Nit/Sulf_reduc_fer-like_dom_sf"/>
</dbReference>
<accession>A0A510DXP8</accession>
<dbReference type="GO" id="GO:0016491">
    <property type="term" value="F:oxidoreductase activity"/>
    <property type="evidence" value="ECO:0007669"/>
    <property type="project" value="UniProtKB-KW"/>
</dbReference>
<dbReference type="EMBL" id="AP018930">
    <property type="protein sequence ID" value="BBG27789.1"/>
    <property type="molecule type" value="Genomic_DNA"/>
</dbReference>
<protein>
    <submittedName>
        <fullName evidence="10">Assimilatory ferredoxin-dependent nitrite reductase</fullName>
    </submittedName>
</protein>
<evidence type="ECO:0000313" key="9">
    <source>
        <dbReference type="EMBL" id="BBG25001.1"/>
    </source>
</evidence>
<evidence type="ECO:0000259" key="8">
    <source>
        <dbReference type="Pfam" id="PF03460"/>
    </source>
</evidence>
<evidence type="ECO:0000256" key="1">
    <source>
        <dbReference type="ARBA" id="ARBA00022485"/>
    </source>
</evidence>
<dbReference type="GO" id="GO:0046872">
    <property type="term" value="F:metal ion binding"/>
    <property type="evidence" value="ECO:0007669"/>
    <property type="project" value="UniProtKB-KW"/>
</dbReference>
<evidence type="ECO:0000256" key="6">
    <source>
        <dbReference type="ARBA" id="ARBA00023014"/>
    </source>
</evidence>
<dbReference type="PANTHER" id="PTHR32439">
    <property type="entry name" value="FERREDOXIN--NITRITE REDUCTASE, CHLOROPLASTIC"/>
    <property type="match status" value="1"/>
</dbReference>
<evidence type="ECO:0000256" key="5">
    <source>
        <dbReference type="ARBA" id="ARBA00023004"/>
    </source>
</evidence>
<evidence type="ECO:0000256" key="4">
    <source>
        <dbReference type="ARBA" id="ARBA00023002"/>
    </source>
</evidence>
<dbReference type="OrthoDB" id="15347at2157"/>
<evidence type="ECO:0000256" key="2">
    <source>
        <dbReference type="ARBA" id="ARBA00022617"/>
    </source>
</evidence>
<keyword evidence="6" id="KW-0411">Iron-sulfur</keyword>
<dbReference type="STRING" id="1294262.GCA_001316085_02651"/>
<dbReference type="Pfam" id="PF03460">
    <property type="entry name" value="NIR_SIR_ferr"/>
    <property type="match status" value="1"/>
</dbReference>
<keyword evidence="2" id="KW-0349">Heme</keyword>
<evidence type="ECO:0000313" key="12">
    <source>
        <dbReference type="Proteomes" id="UP000325030"/>
    </source>
</evidence>
<dbReference type="GeneID" id="41718649"/>
<dbReference type="AlphaFoldDB" id="A0A510E5L5"/>
<reference evidence="10 11" key="2">
    <citation type="journal article" date="2020" name="Int. J. Syst. Evol. Microbiol.">
        <title>Sulfuracidifex tepidarius gen. nov., sp. nov. and transfer of Sulfolobus metallicus Huber and Stetter 1992 to the genus Sulfuracidifex as Sulfuracidifex metallicus comb. nov.</title>
        <authorList>
            <person name="Itoh T."/>
            <person name="Miura T."/>
            <person name="Sakai H.D."/>
            <person name="Kato S."/>
            <person name="Ohkuma M."/>
            <person name="Takashina T."/>
        </authorList>
    </citation>
    <scope>NUCLEOTIDE SEQUENCE</scope>
    <source>
        <strain evidence="9 11">IC-006</strain>
        <strain evidence="10">IC-007</strain>
    </source>
</reference>
<dbReference type="SUPFAM" id="SSF55124">
    <property type="entry name" value="Nitrite/Sulfite reductase N-terminal domain-like"/>
    <property type="match status" value="1"/>
</dbReference>
<dbReference type="Pfam" id="PF01077">
    <property type="entry name" value="NIR_SIR"/>
    <property type="match status" value="1"/>
</dbReference>
<proteinExistence type="predicted"/>
<dbReference type="InterPro" id="IPR005117">
    <property type="entry name" value="NiRdtase/SiRdtase_haem-b_fer"/>
</dbReference>
<evidence type="ECO:0000313" key="11">
    <source>
        <dbReference type="Proteomes" id="UP000322983"/>
    </source>
</evidence>
<dbReference type="Gene3D" id="3.90.480.10">
    <property type="entry name" value="Sulfite Reductase Hemoprotein,Domain 2"/>
    <property type="match status" value="1"/>
</dbReference>
<keyword evidence="4" id="KW-0560">Oxidoreductase</keyword>
<reference evidence="12" key="1">
    <citation type="submission" date="2018-09" db="EMBL/GenBank/DDBJ databases">
        <title>Complete Genome Sequencing of Sulfolobus sp. JCM 16834.</title>
        <authorList>
            <person name="Kato S."/>
            <person name="Itoh T."/>
            <person name="Ohkuma M."/>
        </authorList>
    </citation>
    <scope>NUCLEOTIDE SEQUENCE [LARGE SCALE GENOMIC DNA]</scope>
    <source>
        <strain evidence="12">IC-007</strain>
    </source>
</reference>
<dbReference type="PROSITE" id="PS00365">
    <property type="entry name" value="NIR_SIR"/>
    <property type="match status" value="1"/>
</dbReference>
<feature type="domain" description="Nitrite/Sulfite reductase ferredoxin-like" evidence="8">
    <location>
        <begin position="25"/>
        <end position="90"/>
    </location>
</feature>
<keyword evidence="11" id="KW-1185">Reference proteome</keyword>
<evidence type="ECO:0000313" key="10">
    <source>
        <dbReference type="EMBL" id="BBG27789.1"/>
    </source>
</evidence>
<dbReference type="Proteomes" id="UP000322983">
    <property type="component" value="Chromosome"/>
</dbReference>
<organism evidence="10 12">
    <name type="scientific">Sulfuracidifex tepidarius</name>
    <dbReference type="NCBI Taxonomy" id="1294262"/>
    <lineage>
        <taxon>Archaea</taxon>
        <taxon>Thermoproteota</taxon>
        <taxon>Thermoprotei</taxon>
        <taxon>Sulfolobales</taxon>
        <taxon>Sulfolobaceae</taxon>
        <taxon>Sulfuracidifex</taxon>
    </lineage>
</organism>
<gene>
    <name evidence="9" type="ORF">IC006_2335</name>
    <name evidence="10" type="ORF">IC007_2343</name>
</gene>
<dbReference type="SUPFAM" id="SSF56014">
    <property type="entry name" value="Nitrite and sulphite reductase 4Fe-4S domain-like"/>
    <property type="match status" value="2"/>
</dbReference>
<dbReference type="GO" id="GO:0020037">
    <property type="term" value="F:heme binding"/>
    <property type="evidence" value="ECO:0007669"/>
    <property type="project" value="InterPro"/>
</dbReference>
<dbReference type="Proteomes" id="UP000325030">
    <property type="component" value="Chromosome"/>
</dbReference>